<dbReference type="InterPro" id="IPR001304">
    <property type="entry name" value="C-type_lectin-like"/>
</dbReference>
<dbReference type="SMART" id="SM00034">
    <property type="entry name" value="CLECT"/>
    <property type="match status" value="1"/>
</dbReference>
<keyword evidence="8" id="KW-0333">Golgi apparatus</keyword>
<evidence type="ECO:0000313" key="16">
    <source>
        <dbReference type="Proteomes" id="UP000838412"/>
    </source>
</evidence>
<comment type="subcellular location">
    <subcellularLocation>
        <location evidence="1">Golgi apparatus membrane</location>
        <topology evidence="1">Single-pass type II membrane protein</topology>
    </subcellularLocation>
</comment>
<keyword evidence="4" id="KW-0808">Transferase</keyword>
<feature type="transmembrane region" description="Helical" evidence="12">
    <location>
        <begin position="66"/>
        <end position="85"/>
    </location>
</feature>
<keyword evidence="16" id="KW-1185">Reference proteome</keyword>
<reference evidence="15" key="1">
    <citation type="submission" date="2022-01" db="EMBL/GenBank/DDBJ databases">
        <authorList>
            <person name="Braso-Vives M."/>
        </authorList>
    </citation>
    <scope>NUCLEOTIDE SEQUENCE</scope>
</reference>
<dbReference type="InterPro" id="IPR001675">
    <property type="entry name" value="Glyco_trans_29"/>
</dbReference>
<name>A0A8J9Z7V1_BRALA</name>
<comment type="similarity">
    <text evidence="2">Belongs to the glycosyltransferase 29 family.</text>
</comment>
<dbReference type="SUPFAM" id="SSF56436">
    <property type="entry name" value="C-type lectin-like"/>
    <property type="match status" value="1"/>
</dbReference>
<evidence type="ECO:0000256" key="6">
    <source>
        <dbReference type="ARBA" id="ARBA00022968"/>
    </source>
</evidence>
<dbReference type="PROSITE" id="PS00615">
    <property type="entry name" value="C_TYPE_LECTIN_1"/>
    <property type="match status" value="1"/>
</dbReference>
<dbReference type="InterPro" id="IPR050943">
    <property type="entry name" value="Glycosyltr_29_Sialyltrsf"/>
</dbReference>
<evidence type="ECO:0000256" key="1">
    <source>
        <dbReference type="ARBA" id="ARBA00004323"/>
    </source>
</evidence>
<dbReference type="Pfam" id="PF00059">
    <property type="entry name" value="Lectin_C"/>
    <property type="match status" value="1"/>
</dbReference>
<dbReference type="InterPro" id="IPR038578">
    <property type="entry name" value="GT29-like_sf"/>
</dbReference>
<keyword evidence="7 12" id="KW-1133">Transmembrane helix</keyword>
<evidence type="ECO:0000256" key="4">
    <source>
        <dbReference type="ARBA" id="ARBA00022679"/>
    </source>
</evidence>
<dbReference type="Proteomes" id="UP000838412">
    <property type="component" value="Chromosome 17"/>
</dbReference>
<dbReference type="InterPro" id="IPR016186">
    <property type="entry name" value="C-type_lectin-like/link_sf"/>
</dbReference>
<dbReference type="Gene3D" id="3.90.1480.20">
    <property type="entry name" value="Glycosyl transferase family 29"/>
    <property type="match status" value="1"/>
</dbReference>
<dbReference type="InterPro" id="IPR008979">
    <property type="entry name" value="Galactose-bd-like_sf"/>
</dbReference>
<dbReference type="SUPFAM" id="SSF49785">
    <property type="entry name" value="Galactose-binding domain-like"/>
    <property type="match status" value="1"/>
</dbReference>
<dbReference type="Gene3D" id="3.10.100.10">
    <property type="entry name" value="Mannose-Binding Protein A, subunit A"/>
    <property type="match status" value="1"/>
</dbReference>
<sequence length="827" mass="93607">MILCRAPFGVGRECDPGNLPGVALDNWFDQISSQCTRDHLHYTRWSGRMALLRVFHIWWQRRVRNMWRLALGFIVIGIAFLLVFMRSNSELQKNTSSGRGLEHAQYSMEDESYPGDGWSPIDSVWSDAMSNATFYLTSRDNVSIVLWKPGMRPMKAKRPYGRTKKTVKRPVPKMSLEAQGKYFTLTNVSKRYAKRSSSTWKNWPINTGALKELRRLAGGLHPLHGMDNREIKPSSKQALLCGKGVKGHRTCKLDDKNAIRHYQTCALVGNSGILTGSLCGGEIDSHDYVIRFGVGPIVGYEDDVGTKRNTTFLNKEILLKINESLNLGGSKDIYSSRLRSMNATIFMFATTGKRREWMNDIKCLIKLARKHKLVYTLKKTTGNFGDDIRKKYIMADEYYNLTTLSPEPTENDYTSLNKDEVQDELYEIPEPLCTDDPTEGADLLADASEDDPEKYDGASEEVIAMYEPLQPPFTLPWKICVIIFILINVGVVGFLVYHVITIGQEANVQSYRVSLLQHKVENLVKNLLGVENMKRKENWLQSDPSWAMLASGTPHVIDGVTFDAGKALDGDVTTHWNPTDERYFNDWYIILDLKSIHDISKIALTNFGDTKHDVTEFTLQASLTSSPYEWRDVVAISDVQAGTNRSQVFGEFTVTSRYFKFTVTATQQGWQPWLREIRFFGVKTAGEGNCEAGYKSFGKGCFRFSVNKLSFGDSREACRDDGGHLAIVKDPNTHARIADYIRSTTNGSHWIGLQLESFGGQPDRRGVFFWEDGTLLTGWKGWHEGEPSAIGEGGSEDCVEMRDSQDYEWNDKPCSYAIYYICQTGKI</sequence>
<feature type="transmembrane region" description="Helical" evidence="12">
    <location>
        <begin position="479"/>
        <end position="500"/>
    </location>
</feature>
<dbReference type="InterPro" id="IPR018378">
    <property type="entry name" value="C-type_lectin_CS"/>
</dbReference>
<evidence type="ECO:0000256" key="9">
    <source>
        <dbReference type="ARBA" id="ARBA00023136"/>
    </source>
</evidence>
<accession>A0A8J9Z7V1</accession>
<evidence type="ECO:0000256" key="12">
    <source>
        <dbReference type="SAM" id="Phobius"/>
    </source>
</evidence>
<keyword evidence="6" id="KW-0735">Signal-anchor</keyword>
<evidence type="ECO:0000259" key="13">
    <source>
        <dbReference type="PROSITE" id="PS50022"/>
    </source>
</evidence>
<dbReference type="InterPro" id="IPR016187">
    <property type="entry name" value="CTDL_fold"/>
</dbReference>
<keyword evidence="3" id="KW-0328">Glycosyltransferase</keyword>
<feature type="domain" description="F5/8 type C" evidence="13">
    <location>
        <begin position="523"/>
        <end position="682"/>
    </location>
</feature>
<proteinExistence type="inferred from homology"/>
<dbReference type="PROSITE" id="PS50041">
    <property type="entry name" value="C_TYPE_LECTIN_2"/>
    <property type="match status" value="1"/>
</dbReference>
<dbReference type="GO" id="GO:0006491">
    <property type="term" value="P:N-glycan processing"/>
    <property type="evidence" value="ECO:0007669"/>
    <property type="project" value="TreeGrafter"/>
</dbReference>
<dbReference type="EMBL" id="OV696702">
    <property type="protein sequence ID" value="CAH1249422.1"/>
    <property type="molecule type" value="Genomic_DNA"/>
</dbReference>
<evidence type="ECO:0000256" key="5">
    <source>
        <dbReference type="ARBA" id="ARBA00022692"/>
    </source>
</evidence>
<feature type="domain" description="C-type lectin" evidence="14">
    <location>
        <begin position="697"/>
        <end position="823"/>
    </location>
</feature>
<dbReference type="Gene3D" id="2.60.120.260">
    <property type="entry name" value="Galactose-binding domain-like"/>
    <property type="match status" value="1"/>
</dbReference>
<dbReference type="CDD" id="cd00037">
    <property type="entry name" value="CLECT"/>
    <property type="match status" value="1"/>
</dbReference>
<dbReference type="GO" id="GO:0003828">
    <property type="term" value="F:alpha-N-acetylneuraminate alpha-2,8-sialyltransferase activity"/>
    <property type="evidence" value="ECO:0007669"/>
    <property type="project" value="TreeGrafter"/>
</dbReference>
<keyword evidence="10" id="KW-1015">Disulfide bond</keyword>
<keyword evidence="11" id="KW-0325">Glycoprotein</keyword>
<evidence type="ECO:0000256" key="2">
    <source>
        <dbReference type="ARBA" id="ARBA00006003"/>
    </source>
</evidence>
<evidence type="ECO:0000256" key="7">
    <source>
        <dbReference type="ARBA" id="ARBA00022989"/>
    </source>
</evidence>
<gene>
    <name evidence="15" type="primary">ST8SIA2</name>
    <name evidence="15" type="ORF">BLAG_LOCUS10530</name>
</gene>
<dbReference type="InterPro" id="IPR000421">
    <property type="entry name" value="FA58C"/>
</dbReference>
<evidence type="ECO:0000256" key="10">
    <source>
        <dbReference type="ARBA" id="ARBA00023157"/>
    </source>
</evidence>
<protein>
    <submittedName>
        <fullName evidence="15">ST8SIA2 protein</fullName>
    </submittedName>
</protein>
<dbReference type="GO" id="GO:0009311">
    <property type="term" value="P:oligosaccharide metabolic process"/>
    <property type="evidence" value="ECO:0007669"/>
    <property type="project" value="TreeGrafter"/>
</dbReference>
<evidence type="ECO:0000259" key="14">
    <source>
        <dbReference type="PROSITE" id="PS50041"/>
    </source>
</evidence>
<evidence type="ECO:0000256" key="3">
    <source>
        <dbReference type="ARBA" id="ARBA00022676"/>
    </source>
</evidence>
<dbReference type="PANTHER" id="PTHR11987">
    <property type="entry name" value="ALPHA-2,8-SIALYLTRANSFERASE"/>
    <property type="match status" value="1"/>
</dbReference>
<organism evidence="15 16">
    <name type="scientific">Branchiostoma lanceolatum</name>
    <name type="common">Common lancelet</name>
    <name type="synonym">Amphioxus lanceolatum</name>
    <dbReference type="NCBI Taxonomy" id="7740"/>
    <lineage>
        <taxon>Eukaryota</taxon>
        <taxon>Metazoa</taxon>
        <taxon>Chordata</taxon>
        <taxon>Cephalochordata</taxon>
        <taxon>Leptocardii</taxon>
        <taxon>Amphioxiformes</taxon>
        <taxon>Branchiostomatidae</taxon>
        <taxon>Branchiostoma</taxon>
    </lineage>
</organism>
<dbReference type="PANTHER" id="PTHR11987:SF53">
    <property type="entry name" value="ALPHA-2,8-SIALYLTRANSFERASE 8F-LIKE"/>
    <property type="match status" value="1"/>
</dbReference>
<dbReference type="AlphaFoldDB" id="A0A8J9Z7V1"/>
<evidence type="ECO:0000256" key="11">
    <source>
        <dbReference type="ARBA" id="ARBA00023180"/>
    </source>
</evidence>
<dbReference type="OrthoDB" id="441660at2759"/>
<dbReference type="Pfam" id="PF00754">
    <property type="entry name" value="F5_F8_type_C"/>
    <property type="match status" value="1"/>
</dbReference>
<dbReference type="PROSITE" id="PS50022">
    <property type="entry name" value="FA58C_3"/>
    <property type="match status" value="1"/>
</dbReference>
<keyword evidence="9 12" id="KW-0472">Membrane</keyword>
<keyword evidence="5 12" id="KW-0812">Transmembrane</keyword>
<dbReference type="Pfam" id="PF00777">
    <property type="entry name" value="Glyco_transf_29"/>
    <property type="match status" value="1"/>
</dbReference>
<dbReference type="GO" id="GO:0000139">
    <property type="term" value="C:Golgi membrane"/>
    <property type="evidence" value="ECO:0007669"/>
    <property type="project" value="UniProtKB-SubCell"/>
</dbReference>
<evidence type="ECO:0000256" key="8">
    <source>
        <dbReference type="ARBA" id="ARBA00023034"/>
    </source>
</evidence>
<evidence type="ECO:0000313" key="15">
    <source>
        <dbReference type="EMBL" id="CAH1249422.1"/>
    </source>
</evidence>